<dbReference type="Proteomes" id="UP000796880">
    <property type="component" value="Unassembled WGS sequence"/>
</dbReference>
<dbReference type="EMBL" id="VOIH02000012">
    <property type="protein sequence ID" value="KAF3432412.1"/>
    <property type="molecule type" value="Genomic_DNA"/>
</dbReference>
<keyword evidence="2" id="KW-0611">Plant defense</keyword>
<evidence type="ECO:0000256" key="2">
    <source>
        <dbReference type="ARBA" id="ARBA00022821"/>
    </source>
</evidence>
<dbReference type="GO" id="GO:0038023">
    <property type="term" value="F:signaling receptor activity"/>
    <property type="evidence" value="ECO:0007669"/>
    <property type="project" value="InterPro"/>
</dbReference>
<dbReference type="AlphaFoldDB" id="A0A8K0DWC9"/>
<dbReference type="PANTHER" id="PTHR31213">
    <property type="entry name" value="OS08G0374000 PROTEIN-RELATED"/>
    <property type="match status" value="1"/>
</dbReference>
<gene>
    <name evidence="5" type="ORF">FNV43_RR27152</name>
</gene>
<protein>
    <recommendedName>
        <fullName evidence="4">Bet v I/Major latex protein domain-containing protein</fullName>
    </recommendedName>
</protein>
<dbReference type="InterPro" id="IPR050279">
    <property type="entry name" value="Plant_def-hormone_signal"/>
</dbReference>
<proteinExistence type="inferred from homology"/>
<evidence type="ECO:0000256" key="3">
    <source>
        <dbReference type="ARBA" id="ARBA00023265"/>
    </source>
</evidence>
<dbReference type="PANTHER" id="PTHR31213:SF55">
    <property type="entry name" value="STRESS-INDUCED PROTEIN SAM22"/>
    <property type="match status" value="1"/>
</dbReference>
<evidence type="ECO:0000313" key="5">
    <source>
        <dbReference type="EMBL" id="KAF3432412.1"/>
    </source>
</evidence>
<dbReference type="InterPro" id="IPR024949">
    <property type="entry name" value="Bet_v_I_allergen"/>
</dbReference>
<dbReference type="Gene3D" id="3.30.530.20">
    <property type="match status" value="1"/>
</dbReference>
<dbReference type="SUPFAM" id="SSF55961">
    <property type="entry name" value="Bet v1-like"/>
    <property type="match status" value="1"/>
</dbReference>
<evidence type="ECO:0000259" key="4">
    <source>
        <dbReference type="Pfam" id="PF00407"/>
    </source>
</evidence>
<dbReference type="GO" id="GO:0009738">
    <property type="term" value="P:abscisic acid-activated signaling pathway"/>
    <property type="evidence" value="ECO:0007669"/>
    <property type="project" value="InterPro"/>
</dbReference>
<dbReference type="GO" id="GO:0006952">
    <property type="term" value="P:defense response"/>
    <property type="evidence" value="ECO:0007669"/>
    <property type="project" value="UniProtKB-KW"/>
</dbReference>
<organism evidence="5 6">
    <name type="scientific">Rhamnella rubrinervis</name>
    <dbReference type="NCBI Taxonomy" id="2594499"/>
    <lineage>
        <taxon>Eukaryota</taxon>
        <taxon>Viridiplantae</taxon>
        <taxon>Streptophyta</taxon>
        <taxon>Embryophyta</taxon>
        <taxon>Tracheophyta</taxon>
        <taxon>Spermatophyta</taxon>
        <taxon>Magnoliopsida</taxon>
        <taxon>eudicotyledons</taxon>
        <taxon>Gunneridae</taxon>
        <taxon>Pentapetalae</taxon>
        <taxon>rosids</taxon>
        <taxon>fabids</taxon>
        <taxon>Rosales</taxon>
        <taxon>Rhamnaceae</taxon>
        <taxon>rhamnoid group</taxon>
        <taxon>Rhamneae</taxon>
        <taxon>Rhamnella</taxon>
    </lineage>
</organism>
<dbReference type="PRINTS" id="PR00634">
    <property type="entry name" value="BETALLERGEN"/>
</dbReference>
<dbReference type="GO" id="GO:0005634">
    <property type="term" value="C:nucleus"/>
    <property type="evidence" value="ECO:0007669"/>
    <property type="project" value="TreeGrafter"/>
</dbReference>
<keyword evidence="3" id="KW-0568">Pathogenesis-related protein</keyword>
<dbReference type="GO" id="GO:0004864">
    <property type="term" value="F:protein phosphatase inhibitor activity"/>
    <property type="evidence" value="ECO:0007669"/>
    <property type="project" value="InterPro"/>
</dbReference>
<comment type="caution">
    <text evidence="5">The sequence shown here is derived from an EMBL/GenBank/DDBJ whole genome shotgun (WGS) entry which is preliminary data.</text>
</comment>
<dbReference type="GO" id="GO:0005737">
    <property type="term" value="C:cytoplasm"/>
    <property type="evidence" value="ECO:0007669"/>
    <property type="project" value="TreeGrafter"/>
</dbReference>
<evidence type="ECO:0000256" key="1">
    <source>
        <dbReference type="ARBA" id="ARBA00009744"/>
    </source>
</evidence>
<evidence type="ECO:0000313" key="6">
    <source>
        <dbReference type="Proteomes" id="UP000796880"/>
    </source>
</evidence>
<name>A0A8K0DWC9_9ROSA</name>
<dbReference type="OrthoDB" id="1858506at2759"/>
<feature type="domain" description="Bet v I/Major latex protein" evidence="4">
    <location>
        <begin position="1"/>
        <end position="154"/>
    </location>
</feature>
<reference evidence="5" key="1">
    <citation type="submission" date="2020-03" db="EMBL/GenBank/DDBJ databases">
        <title>A high-quality chromosome-level genome assembly of a woody plant with both climbing and erect habits, Rhamnella rubrinervis.</title>
        <authorList>
            <person name="Lu Z."/>
            <person name="Yang Y."/>
            <person name="Zhu X."/>
            <person name="Sun Y."/>
        </authorList>
    </citation>
    <scope>NUCLEOTIDE SEQUENCE</scope>
    <source>
        <strain evidence="5">BYM</strain>
        <tissue evidence="5">Leaf</tissue>
    </source>
</reference>
<dbReference type="CDD" id="cd07816">
    <property type="entry name" value="Bet_v1-like"/>
    <property type="match status" value="1"/>
</dbReference>
<keyword evidence="6" id="KW-1185">Reference proteome</keyword>
<sequence>MGVFTYETEITSVIAPARLFKAFILDSHNILPKTVPQVVEKVDIISGNGGPGSVYKVHFAAGNPVKYLVHQTDAVDSQNLTYSYTVPEGDVLRDVLDKYCYDIKFEASQDGGSVVKSKITYYTKAGVEISEDQLRIGEDKVAGLYKAVEAYLVANPDAYN</sequence>
<dbReference type="InterPro" id="IPR023393">
    <property type="entry name" value="START-like_dom_sf"/>
</dbReference>
<dbReference type="Pfam" id="PF00407">
    <property type="entry name" value="Bet_v_1"/>
    <property type="match status" value="1"/>
</dbReference>
<dbReference type="InterPro" id="IPR000916">
    <property type="entry name" value="Bet_v_I/MLP"/>
</dbReference>
<accession>A0A8K0DWC9</accession>
<dbReference type="FunFam" id="3.30.530.20:FF:000007">
    <property type="entry name" value="Major pollen allergen Bet v 1-A"/>
    <property type="match status" value="1"/>
</dbReference>
<dbReference type="GO" id="GO:0010427">
    <property type="term" value="F:abscisic acid binding"/>
    <property type="evidence" value="ECO:0007669"/>
    <property type="project" value="InterPro"/>
</dbReference>
<comment type="similarity">
    <text evidence="1">Belongs to the BetVI family.</text>
</comment>